<evidence type="ECO:0000313" key="2">
    <source>
        <dbReference type="EMBL" id="OGZ17977.1"/>
    </source>
</evidence>
<feature type="compositionally biased region" description="Polar residues" evidence="1">
    <location>
        <begin position="32"/>
        <end position="50"/>
    </location>
</feature>
<name>A0A1G2DWQ0_9BACT</name>
<organism evidence="2 3">
    <name type="scientific">Candidatus Nealsonbacteria bacterium RBG_13_37_56</name>
    <dbReference type="NCBI Taxonomy" id="1801661"/>
    <lineage>
        <taxon>Bacteria</taxon>
        <taxon>Candidatus Nealsoniibacteriota</taxon>
    </lineage>
</organism>
<evidence type="ECO:0000313" key="3">
    <source>
        <dbReference type="Proteomes" id="UP000178893"/>
    </source>
</evidence>
<dbReference type="Proteomes" id="UP000178893">
    <property type="component" value="Unassembled WGS sequence"/>
</dbReference>
<dbReference type="AlphaFoldDB" id="A0A1G2DWQ0"/>
<proteinExistence type="predicted"/>
<sequence length="64" mass="7399">MNEKYKKKAWVSRLLFYIFAFGGENQIEKPSDLSQSHGFISPTGSSSTKDTLPPKIQWIFNEQF</sequence>
<gene>
    <name evidence="2" type="ORF">A2V72_00585</name>
</gene>
<feature type="region of interest" description="Disordered" evidence="1">
    <location>
        <begin position="31"/>
        <end position="52"/>
    </location>
</feature>
<accession>A0A1G2DWQ0</accession>
<protein>
    <submittedName>
        <fullName evidence="2">Uncharacterized protein</fullName>
    </submittedName>
</protein>
<comment type="caution">
    <text evidence="2">The sequence shown here is derived from an EMBL/GenBank/DDBJ whole genome shotgun (WGS) entry which is preliminary data.</text>
</comment>
<dbReference type="EMBL" id="MHLW01000021">
    <property type="protein sequence ID" value="OGZ17977.1"/>
    <property type="molecule type" value="Genomic_DNA"/>
</dbReference>
<evidence type="ECO:0000256" key="1">
    <source>
        <dbReference type="SAM" id="MobiDB-lite"/>
    </source>
</evidence>
<reference evidence="2 3" key="1">
    <citation type="journal article" date="2016" name="Nat. Commun.">
        <title>Thousands of microbial genomes shed light on interconnected biogeochemical processes in an aquifer system.</title>
        <authorList>
            <person name="Anantharaman K."/>
            <person name="Brown C.T."/>
            <person name="Hug L.A."/>
            <person name="Sharon I."/>
            <person name="Castelle C.J."/>
            <person name="Probst A.J."/>
            <person name="Thomas B.C."/>
            <person name="Singh A."/>
            <person name="Wilkins M.J."/>
            <person name="Karaoz U."/>
            <person name="Brodie E.L."/>
            <person name="Williams K.H."/>
            <person name="Hubbard S.S."/>
            <person name="Banfield J.F."/>
        </authorList>
    </citation>
    <scope>NUCLEOTIDE SEQUENCE [LARGE SCALE GENOMIC DNA]</scope>
</reference>